<dbReference type="SUPFAM" id="SSF48403">
    <property type="entry name" value="Ankyrin repeat"/>
    <property type="match status" value="1"/>
</dbReference>
<dbReference type="PANTHER" id="PTHR24171">
    <property type="entry name" value="ANKYRIN REPEAT DOMAIN-CONTAINING PROTEIN 39-RELATED"/>
    <property type="match status" value="1"/>
</dbReference>
<dbReference type="PROSITE" id="PS50088">
    <property type="entry name" value="ANK_REPEAT"/>
    <property type="match status" value="3"/>
</dbReference>
<organism evidence="5 6">
    <name type="scientific">Sphingomonas gilva</name>
    <dbReference type="NCBI Taxonomy" id="2305907"/>
    <lineage>
        <taxon>Bacteria</taxon>
        <taxon>Pseudomonadati</taxon>
        <taxon>Pseudomonadota</taxon>
        <taxon>Alphaproteobacteria</taxon>
        <taxon>Sphingomonadales</taxon>
        <taxon>Sphingomonadaceae</taxon>
        <taxon>Sphingomonas</taxon>
    </lineage>
</organism>
<keyword evidence="2 3" id="KW-0040">ANK repeat</keyword>
<feature type="signal peptide" evidence="4">
    <location>
        <begin position="1"/>
        <end position="23"/>
    </location>
</feature>
<dbReference type="OrthoDB" id="7390289at2"/>
<evidence type="ECO:0000256" key="2">
    <source>
        <dbReference type="ARBA" id="ARBA00023043"/>
    </source>
</evidence>
<dbReference type="InterPro" id="IPR036770">
    <property type="entry name" value="Ankyrin_rpt-contain_sf"/>
</dbReference>
<evidence type="ECO:0000313" key="5">
    <source>
        <dbReference type="EMBL" id="RHW17789.1"/>
    </source>
</evidence>
<dbReference type="AlphaFoldDB" id="A0A396RN74"/>
<evidence type="ECO:0000313" key="6">
    <source>
        <dbReference type="Proteomes" id="UP000266693"/>
    </source>
</evidence>
<dbReference type="GO" id="GO:0085020">
    <property type="term" value="P:protein K6-linked ubiquitination"/>
    <property type="evidence" value="ECO:0007669"/>
    <property type="project" value="TreeGrafter"/>
</dbReference>
<dbReference type="PANTHER" id="PTHR24171:SF8">
    <property type="entry name" value="BRCA1-ASSOCIATED RING DOMAIN PROTEIN 1"/>
    <property type="match status" value="1"/>
</dbReference>
<dbReference type="SMART" id="SM00248">
    <property type="entry name" value="ANK"/>
    <property type="match status" value="3"/>
</dbReference>
<evidence type="ECO:0000256" key="1">
    <source>
        <dbReference type="ARBA" id="ARBA00022737"/>
    </source>
</evidence>
<sequence>MIQMMVRAALALIAGGIAMTASAQNYSDGYKFLQAVRERDGNTVTSMIEAPGSRVINSRDISTGESALQIVIARQDLTWLGFLLSKGANPNQQDDDGDTPMLQAVEEGFSEGVRRLITAKANINLANRSGETPLIRAVQKRDPELVRLLIANGADPDRRDVIAGMSARDYAKANTRMPILLELIEKAETKPAKGVSGPVL</sequence>
<feature type="repeat" description="ANK" evidence="3">
    <location>
        <begin position="129"/>
        <end position="161"/>
    </location>
</feature>
<evidence type="ECO:0000256" key="3">
    <source>
        <dbReference type="PROSITE-ProRule" id="PRU00023"/>
    </source>
</evidence>
<accession>A0A396RN74</accession>
<dbReference type="EMBL" id="QWLV01000003">
    <property type="protein sequence ID" value="RHW17789.1"/>
    <property type="molecule type" value="Genomic_DNA"/>
</dbReference>
<evidence type="ECO:0000256" key="4">
    <source>
        <dbReference type="SAM" id="SignalP"/>
    </source>
</evidence>
<keyword evidence="1" id="KW-0677">Repeat</keyword>
<feature type="repeat" description="ANK" evidence="3">
    <location>
        <begin position="96"/>
        <end position="128"/>
    </location>
</feature>
<reference evidence="5 6" key="1">
    <citation type="submission" date="2018-08" db="EMBL/GenBank/DDBJ databases">
        <title>The multiple taxonomic identification of Sphingomonas gilva.</title>
        <authorList>
            <person name="Zhu D."/>
            <person name="Zheng S."/>
        </authorList>
    </citation>
    <scope>NUCLEOTIDE SEQUENCE [LARGE SCALE GENOMIC DNA]</scope>
    <source>
        <strain evidence="5 6">ZDH117</strain>
    </source>
</reference>
<keyword evidence="6" id="KW-1185">Reference proteome</keyword>
<proteinExistence type="predicted"/>
<comment type="caution">
    <text evidence="5">The sequence shown here is derived from an EMBL/GenBank/DDBJ whole genome shotgun (WGS) entry which is preliminary data.</text>
</comment>
<gene>
    <name evidence="5" type="ORF">D1610_09385</name>
</gene>
<dbReference type="Proteomes" id="UP000266693">
    <property type="component" value="Unassembled WGS sequence"/>
</dbReference>
<dbReference type="GO" id="GO:0004842">
    <property type="term" value="F:ubiquitin-protein transferase activity"/>
    <property type="evidence" value="ECO:0007669"/>
    <property type="project" value="TreeGrafter"/>
</dbReference>
<dbReference type="Gene3D" id="1.25.40.20">
    <property type="entry name" value="Ankyrin repeat-containing domain"/>
    <property type="match status" value="1"/>
</dbReference>
<feature type="chain" id="PRO_5017181515" evidence="4">
    <location>
        <begin position="24"/>
        <end position="200"/>
    </location>
</feature>
<dbReference type="Pfam" id="PF12796">
    <property type="entry name" value="Ank_2"/>
    <property type="match status" value="1"/>
</dbReference>
<name>A0A396RN74_9SPHN</name>
<protein>
    <submittedName>
        <fullName evidence="5">Ankyrin repeat domain-containing protein</fullName>
    </submittedName>
</protein>
<dbReference type="InterPro" id="IPR002110">
    <property type="entry name" value="Ankyrin_rpt"/>
</dbReference>
<feature type="repeat" description="ANK" evidence="3">
    <location>
        <begin position="63"/>
        <end position="95"/>
    </location>
</feature>
<keyword evidence="4" id="KW-0732">Signal</keyword>
<dbReference type="PROSITE" id="PS50297">
    <property type="entry name" value="ANK_REP_REGION"/>
    <property type="match status" value="2"/>
</dbReference>